<evidence type="ECO:0000256" key="1">
    <source>
        <dbReference type="SAM" id="SignalP"/>
    </source>
</evidence>
<dbReference type="Proteomes" id="UP000267606">
    <property type="component" value="Unassembled WGS sequence"/>
</dbReference>
<dbReference type="AlphaFoldDB" id="A0A183HXJ3"/>
<keyword evidence="3" id="KW-1185">Reference proteome</keyword>
<sequence>MYPIVTVFILLAGQVNGQSELASLIGGAAGALTPNLLAGAAAANNGPVSGLLSDIGTLYQLAQGALQLTGTGVNIINQASEGKWFNAALKEVRQVSILFFSDFIKKAEE</sequence>
<evidence type="ECO:0000313" key="4">
    <source>
        <dbReference type="WBParaSite" id="OFLC_0001220601-mRNA-1"/>
    </source>
</evidence>
<organism evidence="4">
    <name type="scientific">Onchocerca flexuosa</name>
    <dbReference type="NCBI Taxonomy" id="387005"/>
    <lineage>
        <taxon>Eukaryota</taxon>
        <taxon>Metazoa</taxon>
        <taxon>Ecdysozoa</taxon>
        <taxon>Nematoda</taxon>
        <taxon>Chromadorea</taxon>
        <taxon>Rhabditida</taxon>
        <taxon>Spirurina</taxon>
        <taxon>Spiruromorpha</taxon>
        <taxon>Filarioidea</taxon>
        <taxon>Onchocercidae</taxon>
        <taxon>Onchocerca</taxon>
    </lineage>
</organism>
<proteinExistence type="predicted"/>
<accession>A0A183HXJ3</accession>
<name>A0A183HXJ3_9BILA</name>
<dbReference type="STRING" id="387005.A0A183HXJ3"/>
<reference evidence="2 3" key="2">
    <citation type="submission" date="2018-11" db="EMBL/GenBank/DDBJ databases">
        <authorList>
            <consortium name="Pathogen Informatics"/>
        </authorList>
    </citation>
    <scope>NUCLEOTIDE SEQUENCE [LARGE SCALE GENOMIC DNA]</scope>
</reference>
<dbReference type="WBParaSite" id="OFLC_0001220601-mRNA-1">
    <property type="protein sequence ID" value="OFLC_0001220601-mRNA-1"/>
    <property type="gene ID" value="OFLC_0001220601"/>
</dbReference>
<feature type="chain" id="PRO_5044552662" evidence="1">
    <location>
        <begin position="18"/>
        <end position="109"/>
    </location>
</feature>
<feature type="signal peptide" evidence="1">
    <location>
        <begin position="1"/>
        <end position="17"/>
    </location>
</feature>
<dbReference type="EMBL" id="UZAJ01018641">
    <property type="protein sequence ID" value="VDO82800.1"/>
    <property type="molecule type" value="Genomic_DNA"/>
</dbReference>
<protein>
    <submittedName>
        <fullName evidence="4">Secreted protein</fullName>
    </submittedName>
</protein>
<gene>
    <name evidence="2" type="ORF">OFLC_LOCUS12205</name>
</gene>
<keyword evidence="1" id="KW-0732">Signal</keyword>
<evidence type="ECO:0000313" key="2">
    <source>
        <dbReference type="EMBL" id="VDO82800.1"/>
    </source>
</evidence>
<reference evidence="4" key="1">
    <citation type="submission" date="2016-06" db="UniProtKB">
        <authorList>
            <consortium name="WormBaseParasite"/>
        </authorList>
    </citation>
    <scope>IDENTIFICATION</scope>
</reference>
<evidence type="ECO:0000313" key="3">
    <source>
        <dbReference type="Proteomes" id="UP000267606"/>
    </source>
</evidence>